<dbReference type="STRING" id="575540.Isop_3091"/>
<keyword evidence="3 4" id="KW-0012">Acyltransferase</keyword>
<name>E8R3E6_ISOPI</name>
<dbReference type="PANTHER" id="PTHR21367:SF1">
    <property type="entry name" value="ARGINYL-TRNA--PROTEIN TRANSFERASE 1"/>
    <property type="match status" value="1"/>
</dbReference>
<evidence type="ECO:0000256" key="2">
    <source>
        <dbReference type="ARBA" id="ARBA00022679"/>
    </source>
</evidence>
<organism evidence="8 9">
    <name type="scientific">Isosphaera pallida (strain ATCC 43644 / DSM 9630 / IS1B)</name>
    <dbReference type="NCBI Taxonomy" id="575540"/>
    <lineage>
        <taxon>Bacteria</taxon>
        <taxon>Pseudomonadati</taxon>
        <taxon>Planctomycetota</taxon>
        <taxon>Planctomycetia</taxon>
        <taxon>Isosphaerales</taxon>
        <taxon>Isosphaeraceae</taxon>
        <taxon>Isosphaera</taxon>
    </lineage>
</organism>
<dbReference type="NCBIfam" id="NF002346">
    <property type="entry name" value="PRK01305.2-3"/>
    <property type="match status" value="1"/>
</dbReference>
<dbReference type="GO" id="GO:0071596">
    <property type="term" value="P:ubiquitin-dependent protein catabolic process via the N-end rule pathway"/>
    <property type="evidence" value="ECO:0007669"/>
    <property type="project" value="InterPro"/>
</dbReference>
<dbReference type="EC" id="2.3.2.29" evidence="4"/>
<protein>
    <recommendedName>
        <fullName evidence="4">Aspartate/glutamate leucyltransferase</fullName>
        <ecNumber evidence="4">2.3.2.29</ecNumber>
    </recommendedName>
</protein>
<dbReference type="PANTHER" id="PTHR21367">
    <property type="entry name" value="ARGININE-TRNA-PROTEIN TRANSFERASE 1"/>
    <property type="match status" value="1"/>
</dbReference>
<dbReference type="Pfam" id="PF04376">
    <property type="entry name" value="ATE_N"/>
    <property type="match status" value="1"/>
</dbReference>
<dbReference type="InterPro" id="IPR030700">
    <property type="entry name" value="N-end_Aminoacyl_Trfase"/>
</dbReference>
<reference key="1">
    <citation type="submission" date="2010-11" db="EMBL/GenBank/DDBJ databases">
        <title>The complete sequence of chromosome of Isophaera pallida ATCC 43644.</title>
        <authorList>
            <consortium name="US DOE Joint Genome Institute (JGI-PGF)"/>
            <person name="Lucas S."/>
            <person name="Copeland A."/>
            <person name="Lapidus A."/>
            <person name="Bruce D."/>
            <person name="Goodwin L."/>
            <person name="Pitluck S."/>
            <person name="Kyrpides N."/>
            <person name="Mavromatis K."/>
            <person name="Pagani I."/>
            <person name="Ivanova N."/>
            <person name="Saunders E."/>
            <person name="Brettin T."/>
            <person name="Detter J.C."/>
            <person name="Han C."/>
            <person name="Tapia R."/>
            <person name="Land M."/>
            <person name="Hauser L."/>
            <person name="Markowitz V."/>
            <person name="Cheng J.-F."/>
            <person name="Hugenholtz P."/>
            <person name="Woyke T."/>
            <person name="Wu D."/>
            <person name="Eisen J.A."/>
        </authorList>
    </citation>
    <scope>NUCLEOTIDE SEQUENCE</scope>
    <source>
        <strain>ATCC 43644</strain>
    </source>
</reference>
<dbReference type="PIRSF" id="PIRSF037208">
    <property type="entry name" value="ATE_pro_prd"/>
    <property type="match status" value="1"/>
</dbReference>
<keyword evidence="9" id="KW-1185">Reference proteome</keyword>
<keyword evidence="1 4" id="KW-0963">Cytoplasm</keyword>
<feature type="domain" description="N-end aminoacyl transferase N-terminal" evidence="6">
    <location>
        <begin position="13"/>
        <end position="81"/>
    </location>
</feature>
<keyword evidence="2 4" id="KW-0808">Transferase</keyword>
<dbReference type="HAMAP" id="MF_00689">
    <property type="entry name" value="Bpt"/>
    <property type="match status" value="1"/>
</dbReference>
<dbReference type="InterPro" id="IPR007472">
    <property type="entry name" value="N-end_Aminoacyl_Trfase_C"/>
</dbReference>
<dbReference type="InterPro" id="IPR017138">
    <property type="entry name" value="Asp_Glu_LeuTrfase"/>
</dbReference>
<comment type="subcellular location">
    <subcellularLocation>
        <location evidence="4">Cytoplasm</location>
    </subcellularLocation>
</comment>
<dbReference type="GO" id="GO:0005737">
    <property type="term" value="C:cytoplasm"/>
    <property type="evidence" value="ECO:0007669"/>
    <property type="project" value="UniProtKB-SubCell"/>
</dbReference>
<accession>E8R3E6</accession>
<evidence type="ECO:0000256" key="4">
    <source>
        <dbReference type="HAMAP-Rule" id="MF_00689"/>
    </source>
</evidence>
<evidence type="ECO:0000313" key="9">
    <source>
        <dbReference type="Proteomes" id="UP000008631"/>
    </source>
</evidence>
<dbReference type="HOGENOM" id="CLU_077607_0_0_0"/>
<dbReference type="GO" id="GO:0008914">
    <property type="term" value="F:leucyl-tRNA--protein transferase activity"/>
    <property type="evidence" value="ECO:0007669"/>
    <property type="project" value="UniProtKB-UniRule"/>
</dbReference>
<evidence type="ECO:0000313" key="8">
    <source>
        <dbReference type="EMBL" id="ADV63656.1"/>
    </source>
</evidence>
<comment type="catalytic activity">
    <reaction evidence="4">
        <text>N-terminal L-glutamyl-[protein] + L-leucyl-tRNA(Leu) = N-terminal L-leucyl-L-glutamyl-[protein] + tRNA(Leu) + H(+)</text>
        <dbReference type="Rhea" id="RHEA:50412"/>
        <dbReference type="Rhea" id="RHEA-COMP:9613"/>
        <dbReference type="Rhea" id="RHEA-COMP:9622"/>
        <dbReference type="Rhea" id="RHEA-COMP:12664"/>
        <dbReference type="Rhea" id="RHEA-COMP:12668"/>
        <dbReference type="ChEBI" id="CHEBI:15378"/>
        <dbReference type="ChEBI" id="CHEBI:64721"/>
        <dbReference type="ChEBI" id="CHEBI:78442"/>
        <dbReference type="ChEBI" id="CHEBI:78494"/>
        <dbReference type="ChEBI" id="CHEBI:133041"/>
        <dbReference type="EC" id="2.3.2.29"/>
    </reaction>
</comment>
<proteinExistence type="inferred from homology"/>
<evidence type="ECO:0000259" key="6">
    <source>
        <dbReference type="Pfam" id="PF04376"/>
    </source>
</evidence>
<dbReference type="SUPFAM" id="SSF55729">
    <property type="entry name" value="Acyl-CoA N-acyltransferases (Nat)"/>
    <property type="match status" value="1"/>
</dbReference>
<evidence type="ECO:0000259" key="7">
    <source>
        <dbReference type="Pfam" id="PF04377"/>
    </source>
</evidence>
<comment type="similarity">
    <text evidence="4">Belongs to the R-transferase family. Bpt subfamily.</text>
</comment>
<feature type="compositionally biased region" description="Basic and acidic residues" evidence="5">
    <location>
        <begin position="236"/>
        <end position="246"/>
    </location>
</feature>
<dbReference type="GO" id="GO:0004057">
    <property type="term" value="F:arginyl-tRNA--protein transferase activity"/>
    <property type="evidence" value="ECO:0007669"/>
    <property type="project" value="InterPro"/>
</dbReference>
<feature type="region of interest" description="Disordered" evidence="5">
    <location>
        <begin position="229"/>
        <end position="263"/>
    </location>
</feature>
<dbReference type="Proteomes" id="UP000008631">
    <property type="component" value="Chromosome"/>
</dbReference>
<comment type="catalytic activity">
    <reaction evidence="4">
        <text>N-terminal L-aspartyl-[protein] + L-leucyl-tRNA(Leu) = N-terminal L-leucyl-L-aspartyl-[protein] + tRNA(Leu) + H(+)</text>
        <dbReference type="Rhea" id="RHEA:50420"/>
        <dbReference type="Rhea" id="RHEA-COMP:9613"/>
        <dbReference type="Rhea" id="RHEA-COMP:9622"/>
        <dbReference type="Rhea" id="RHEA-COMP:12669"/>
        <dbReference type="Rhea" id="RHEA-COMP:12674"/>
        <dbReference type="ChEBI" id="CHEBI:15378"/>
        <dbReference type="ChEBI" id="CHEBI:64720"/>
        <dbReference type="ChEBI" id="CHEBI:78442"/>
        <dbReference type="ChEBI" id="CHEBI:78494"/>
        <dbReference type="ChEBI" id="CHEBI:133042"/>
        <dbReference type="EC" id="2.3.2.29"/>
    </reaction>
</comment>
<dbReference type="RefSeq" id="WP_013565944.1">
    <property type="nucleotide sequence ID" value="NC_014962.1"/>
</dbReference>
<dbReference type="Pfam" id="PF04377">
    <property type="entry name" value="ATE_C"/>
    <property type="match status" value="1"/>
</dbReference>
<dbReference type="KEGG" id="ipa:Isop_3091"/>
<dbReference type="EMBL" id="CP002353">
    <property type="protein sequence ID" value="ADV63656.1"/>
    <property type="molecule type" value="Genomic_DNA"/>
</dbReference>
<evidence type="ECO:0000256" key="1">
    <source>
        <dbReference type="ARBA" id="ARBA00022490"/>
    </source>
</evidence>
<gene>
    <name evidence="4" type="primary">bpt</name>
    <name evidence="8" type="ordered locus">Isop_3091</name>
</gene>
<dbReference type="InterPro" id="IPR007471">
    <property type="entry name" value="N-end_Aminoacyl_Trfase_N"/>
</dbReference>
<sequence length="263" mass="30368">MIVLDHELSEPRRCAYLKEQMAVSEELFVEAMSLEEYQELMDSGWRRFGHAVYRPRCPSCDACRALRIPVDRFVPNRAQRRVRSRNEGVVTLEVGEPTVDEERIDLYNRFHAARSRTRQWDGKDETNSWSYAFAFAVNPIPTAEYRYRLHGKLVGVGYVDELPEALSAIYFLHDPDHADRNLGTWNVLSVIERARSLGRPWVHLGYYVSDCLSLAYKASFQPYELLEPGQGWKQPPDLRRPGREHGCPPAQTVRLRAADENSS</sequence>
<dbReference type="InterPro" id="IPR016181">
    <property type="entry name" value="Acyl_CoA_acyltransferase"/>
</dbReference>
<reference evidence="8 9" key="2">
    <citation type="journal article" date="2011" name="Stand. Genomic Sci.">
        <title>Complete genome sequence of Isosphaera pallida type strain (IS1B).</title>
        <authorList>
            <consortium name="US DOE Joint Genome Institute (JGI-PGF)"/>
            <person name="Goker M."/>
            <person name="Cleland D."/>
            <person name="Saunders E."/>
            <person name="Lapidus A."/>
            <person name="Nolan M."/>
            <person name="Lucas S."/>
            <person name="Hammon N."/>
            <person name="Deshpande S."/>
            <person name="Cheng J.F."/>
            <person name="Tapia R."/>
            <person name="Han C."/>
            <person name="Goodwin L."/>
            <person name="Pitluck S."/>
            <person name="Liolios K."/>
            <person name="Pagani I."/>
            <person name="Ivanova N."/>
            <person name="Mavromatis K."/>
            <person name="Pati A."/>
            <person name="Chen A."/>
            <person name="Palaniappan K."/>
            <person name="Land M."/>
            <person name="Hauser L."/>
            <person name="Chang Y.J."/>
            <person name="Jeffries C.D."/>
            <person name="Detter J.C."/>
            <person name="Beck B."/>
            <person name="Woyke T."/>
            <person name="Bristow J."/>
            <person name="Eisen J.A."/>
            <person name="Markowitz V."/>
            <person name="Hugenholtz P."/>
            <person name="Kyrpides N.C."/>
            <person name="Klenk H.P."/>
        </authorList>
    </citation>
    <scope>NUCLEOTIDE SEQUENCE [LARGE SCALE GENOMIC DNA]</scope>
    <source>
        <strain evidence="9">ATCC 43644 / DSM 9630 / IS1B</strain>
    </source>
</reference>
<dbReference type="eggNOG" id="COG2935">
    <property type="taxonomic scope" value="Bacteria"/>
</dbReference>
<comment type="function">
    <text evidence="4">Functions in the N-end rule pathway of protein degradation where it conjugates Leu from its aminoacyl-tRNA to the N-termini of proteins containing an N-terminal aspartate or glutamate.</text>
</comment>
<dbReference type="InParanoid" id="E8R3E6"/>
<evidence type="ECO:0000256" key="3">
    <source>
        <dbReference type="ARBA" id="ARBA00023315"/>
    </source>
</evidence>
<dbReference type="AlphaFoldDB" id="E8R3E6"/>
<feature type="domain" description="N-end rule aminoacyl transferase C-terminal" evidence="7">
    <location>
        <begin position="102"/>
        <end position="226"/>
    </location>
</feature>
<evidence type="ECO:0000256" key="5">
    <source>
        <dbReference type="SAM" id="MobiDB-lite"/>
    </source>
</evidence>